<dbReference type="GO" id="GO:0007548">
    <property type="term" value="P:sex differentiation"/>
    <property type="evidence" value="ECO:0000318"/>
    <property type="project" value="GO_Central"/>
</dbReference>
<accession>A0A2A6D2J2</accession>
<reference evidence="6" key="2">
    <citation type="submission" date="2022-06" db="UniProtKB">
        <authorList>
            <consortium name="EnsemblMetazoa"/>
        </authorList>
    </citation>
    <scope>IDENTIFICATION</scope>
    <source>
        <strain evidence="6">PS312</strain>
    </source>
</reference>
<keyword evidence="3" id="KW-0238">DNA-binding</keyword>
<evidence type="ECO:0000256" key="5">
    <source>
        <dbReference type="SAM" id="MobiDB-lite"/>
    </source>
</evidence>
<keyword evidence="4" id="KW-0539">Nucleus</keyword>
<evidence type="ECO:0000256" key="4">
    <source>
        <dbReference type="ARBA" id="ARBA00023242"/>
    </source>
</evidence>
<dbReference type="Pfam" id="PF00751">
    <property type="entry name" value="DM"/>
    <property type="match status" value="1"/>
</dbReference>
<dbReference type="SMART" id="SM00301">
    <property type="entry name" value="DM"/>
    <property type="match status" value="1"/>
</dbReference>
<evidence type="ECO:0000313" key="7">
    <source>
        <dbReference type="Proteomes" id="UP000005239"/>
    </source>
</evidence>
<evidence type="ECO:0000256" key="3">
    <source>
        <dbReference type="ARBA" id="ARBA00023125"/>
    </source>
</evidence>
<dbReference type="InterPro" id="IPR001275">
    <property type="entry name" value="DM_DNA-bd"/>
</dbReference>
<sequence length="181" mass="19932">MHDIKVQVKGHAAHCPFNDCSCKRCTRVMSMRAQSIRRYYSKRSADSRLVLSTVRYSNGNIRLRANLLEEQNSGNSAQSAPVHDDAPRPDSQRDTLPTLALTQYGIAYTHNQLSAIAVPPAANSHYVVEMQQQQTTRVGALPNVEDAWMQSLLSTPSTTLLSQLLSMSCANAHLAISNPPV</sequence>
<organism evidence="6 7">
    <name type="scientific">Pristionchus pacificus</name>
    <name type="common">Parasitic nematode worm</name>
    <dbReference type="NCBI Taxonomy" id="54126"/>
    <lineage>
        <taxon>Eukaryota</taxon>
        <taxon>Metazoa</taxon>
        <taxon>Ecdysozoa</taxon>
        <taxon>Nematoda</taxon>
        <taxon>Chromadorea</taxon>
        <taxon>Rhabditida</taxon>
        <taxon>Rhabditina</taxon>
        <taxon>Diplogasteromorpha</taxon>
        <taxon>Diplogasteroidea</taxon>
        <taxon>Neodiplogasteridae</taxon>
        <taxon>Pristionchus</taxon>
    </lineage>
</organism>
<proteinExistence type="predicted"/>
<dbReference type="GO" id="GO:0046872">
    <property type="term" value="F:metal ion binding"/>
    <property type="evidence" value="ECO:0007669"/>
    <property type="project" value="UniProtKB-KW"/>
</dbReference>
<reference evidence="7" key="1">
    <citation type="journal article" date="2008" name="Nat. Genet.">
        <title>The Pristionchus pacificus genome provides a unique perspective on nematode lifestyle and parasitism.</title>
        <authorList>
            <person name="Dieterich C."/>
            <person name="Clifton S.W."/>
            <person name="Schuster L.N."/>
            <person name="Chinwalla A."/>
            <person name="Delehaunty K."/>
            <person name="Dinkelacker I."/>
            <person name="Fulton L."/>
            <person name="Fulton R."/>
            <person name="Godfrey J."/>
            <person name="Minx P."/>
            <person name="Mitreva M."/>
            <person name="Roeseler W."/>
            <person name="Tian H."/>
            <person name="Witte H."/>
            <person name="Yang S.P."/>
            <person name="Wilson R.K."/>
            <person name="Sommer R.J."/>
        </authorList>
    </citation>
    <scope>NUCLEOTIDE SEQUENCE [LARGE SCALE GENOMIC DNA]</scope>
    <source>
        <strain evidence="7">PS312</strain>
    </source>
</reference>
<keyword evidence="7" id="KW-1185">Reference proteome</keyword>
<dbReference type="Proteomes" id="UP000005239">
    <property type="component" value="Unassembled WGS sequence"/>
</dbReference>
<dbReference type="EnsemblMetazoa" id="PPA31139.1">
    <property type="protein sequence ID" value="PPA31139.1"/>
    <property type="gene ID" value="WBGene00204004"/>
</dbReference>
<dbReference type="GO" id="GO:0006357">
    <property type="term" value="P:regulation of transcription by RNA polymerase II"/>
    <property type="evidence" value="ECO:0000318"/>
    <property type="project" value="GO_Central"/>
</dbReference>
<feature type="region of interest" description="Disordered" evidence="5">
    <location>
        <begin position="71"/>
        <end position="94"/>
    </location>
</feature>
<dbReference type="GO" id="GO:0000978">
    <property type="term" value="F:RNA polymerase II cis-regulatory region sequence-specific DNA binding"/>
    <property type="evidence" value="ECO:0000318"/>
    <property type="project" value="GO_Central"/>
</dbReference>
<dbReference type="InterPro" id="IPR036407">
    <property type="entry name" value="DM_DNA-bd_sf"/>
</dbReference>
<name>A0A2A6D2J2_PRIPA</name>
<protein>
    <submittedName>
        <fullName evidence="6">DM domain-containing protein</fullName>
    </submittedName>
</protein>
<evidence type="ECO:0000313" key="6">
    <source>
        <dbReference type="EnsemblMetazoa" id="PPA31139.1"/>
    </source>
</evidence>
<accession>A0A8R1YKX7</accession>
<gene>
    <name evidence="6" type="primary">WBGene00204004</name>
</gene>
<evidence type="ECO:0000256" key="2">
    <source>
        <dbReference type="ARBA" id="ARBA00022833"/>
    </source>
</evidence>
<dbReference type="SUPFAM" id="SSF82927">
    <property type="entry name" value="Cysteine-rich DNA binding domain, (DM domain)"/>
    <property type="match status" value="1"/>
</dbReference>
<dbReference type="GO" id="GO:0005634">
    <property type="term" value="C:nucleus"/>
    <property type="evidence" value="ECO:0000318"/>
    <property type="project" value="GO_Central"/>
</dbReference>
<dbReference type="GO" id="GO:0000981">
    <property type="term" value="F:DNA-binding transcription factor activity, RNA polymerase II-specific"/>
    <property type="evidence" value="ECO:0000318"/>
    <property type="project" value="GO_Central"/>
</dbReference>
<keyword evidence="2" id="KW-0862">Zinc</keyword>
<keyword evidence="1" id="KW-0479">Metal-binding</keyword>
<feature type="compositionally biased region" description="Basic and acidic residues" evidence="5">
    <location>
        <begin position="82"/>
        <end position="93"/>
    </location>
</feature>
<dbReference type="AlphaFoldDB" id="A0A2A6D2J2"/>
<dbReference type="Gene3D" id="4.10.1040.10">
    <property type="entry name" value="DM DNA-binding domain"/>
    <property type="match status" value="1"/>
</dbReference>
<evidence type="ECO:0000256" key="1">
    <source>
        <dbReference type="ARBA" id="ARBA00022723"/>
    </source>
</evidence>